<proteinExistence type="predicted"/>
<evidence type="ECO:0000313" key="3">
    <source>
        <dbReference type="Proteomes" id="UP001287286"/>
    </source>
</evidence>
<accession>A0ABR0BR65</accession>
<dbReference type="EMBL" id="JAWRVI010000040">
    <property type="protein sequence ID" value="KAK4086475.1"/>
    <property type="molecule type" value="Genomic_DNA"/>
</dbReference>
<sequence length="198" mass="21966">MLGEEMRLGPGVVVVQNEASCKTRRRCRTGDEDLGWRVQIERADDESGHLTWPQLPVDATSQRHPQRQPLGAPLQTGHRQRVRSRNSDRGWDTAPFTGRAGAARPFHPPNSNCGRPLQSALAHLTLNLQEKGKCHTTEPPFTCPRRGFSTVYVLLAVMPSPSGARFLLSQGLDENQAPGRNANATGVVWMKRRELAVF</sequence>
<reference evidence="2 3" key="1">
    <citation type="journal article" date="2024" name="Microbiol. Resour. Announc.">
        <title>Genome annotations for the ascomycete fungi Trichoderma harzianum, Trichoderma aggressivum, and Purpureocillium lilacinum.</title>
        <authorList>
            <person name="Beijen E.P.W."/>
            <person name="Ohm R.A."/>
        </authorList>
    </citation>
    <scope>NUCLEOTIDE SEQUENCE [LARGE SCALE GENOMIC DNA]</scope>
    <source>
        <strain evidence="2 3">CBS 150709</strain>
    </source>
</reference>
<keyword evidence="3" id="KW-1185">Reference proteome</keyword>
<comment type="caution">
    <text evidence="2">The sequence shown here is derived from an EMBL/GenBank/DDBJ whole genome shotgun (WGS) entry which is preliminary data.</text>
</comment>
<protein>
    <submittedName>
        <fullName evidence="2">Uncharacterized protein</fullName>
    </submittedName>
</protein>
<gene>
    <name evidence="2" type="ORF">Purlil1_9091</name>
</gene>
<evidence type="ECO:0000256" key="1">
    <source>
        <dbReference type="SAM" id="MobiDB-lite"/>
    </source>
</evidence>
<dbReference type="Proteomes" id="UP001287286">
    <property type="component" value="Unassembled WGS sequence"/>
</dbReference>
<name>A0ABR0BR65_PURLI</name>
<evidence type="ECO:0000313" key="2">
    <source>
        <dbReference type="EMBL" id="KAK4086475.1"/>
    </source>
</evidence>
<feature type="region of interest" description="Disordered" evidence="1">
    <location>
        <begin position="58"/>
        <end position="111"/>
    </location>
</feature>
<organism evidence="2 3">
    <name type="scientific">Purpureocillium lilacinum</name>
    <name type="common">Paecilomyces lilacinus</name>
    <dbReference type="NCBI Taxonomy" id="33203"/>
    <lineage>
        <taxon>Eukaryota</taxon>
        <taxon>Fungi</taxon>
        <taxon>Dikarya</taxon>
        <taxon>Ascomycota</taxon>
        <taxon>Pezizomycotina</taxon>
        <taxon>Sordariomycetes</taxon>
        <taxon>Hypocreomycetidae</taxon>
        <taxon>Hypocreales</taxon>
        <taxon>Ophiocordycipitaceae</taxon>
        <taxon>Purpureocillium</taxon>
    </lineage>
</organism>